<name>A0A3S3PBG9_9MAGN</name>
<reference evidence="4 5" key="1">
    <citation type="journal article" date="2019" name="Nat. Plants">
        <title>Stout camphor tree genome fills gaps in understanding of flowering plant genome evolution.</title>
        <authorList>
            <person name="Chaw S.M."/>
            <person name="Liu Y.C."/>
            <person name="Wu Y.W."/>
            <person name="Wang H.Y."/>
            <person name="Lin C.I."/>
            <person name="Wu C.S."/>
            <person name="Ke H.M."/>
            <person name="Chang L.Y."/>
            <person name="Hsu C.Y."/>
            <person name="Yang H.T."/>
            <person name="Sudianto E."/>
            <person name="Hsu M.H."/>
            <person name="Wu K.P."/>
            <person name="Wang L.N."/>
            <person name="Leebens-Mack J.H."/>
            <person name="Tsai I.J."/>
        </authorList>
    </citation>
    <scope>NUCLEOTIDE SEQUENCE [LARGE SCALE GENOMIC DNA]</scope>
    <source>
        <strain evidence="5">cv. Chaw 1501</strain>
        <tissue evidence="4">Young leaves</tissue>
    </source>
</reference>
<feature type="region of interest" description="Disordered" evidence="1">
    <location>
        <begin position="117"/>
        <end position="149"/>
    </location>
</feature>
<dbReference type="Proteomes" id="UP000283530">
    <property type="component" value="Unassembled WGS sequence"/>
</dbReference>
<keyword evidence="5" id="KW-1185">Reference proteome</keyword>
<feature type="domain" description="MHD1" evidence="2">
    <location>
        <begin position="555"/>
        <end position="696"/>
    </location>
</feature>
<gene>
    <name evidence="4" type="ORF">CKAN_02705600</name>
</gene>
<organism evidence="4 5">
    <name type="scientific">Cinnamomum micranthum f. kanehirae</name>
    <dbReference type="NCBI Taxonomy" id="337451"/>
    <lineage>
        <taxon>Eukaryota</taxon>
        <taxon>Viridiplantae</taxon>
        <taxon>Streptophyta</taxon>
        <taxon>Embryophyta</taxon>
        <taxon>Tracheophyta</taxon>
        <taxon>Spermatophyta</taxon>
        <taxon>Magnoliopsida</taxon>
        <taxon>Magnoliidae</taxon>
        <taxon>Laurales</taxon>
        <taxon>Lauraceae</taxon>
        <taxon>Cinnamomum</taxon>
    </lineage>
</organism>
<evidence type="ECO:0000259" key="2">
    <source>
        <dbReference type="PROSITE" id="PS51258"/>
    </source>
</evidence>
<dbReference type="PANTHER" id="PTHR31280:SF1">
    <property type="entry name" value="OS03G0138600 PROTEIN"/>
    <property type="match status" value="1"/>
</dbReference>
<protein>
    <submittedName>
        <fullName evidence="4">DUF810 domain-containing protein</fullName>
    </submittedName>
</protein>
<sequence length="1007" mass="112998">MMGHRRSFSSSHHRTPTSSSISRSEFDPEAYQLEWPFGKVDIDGDDLRETAYEIFFTACRSSPGFGGRNALNYYSHENGSECMAPREKSNGVGMVATSRIKRALGLKVLKRSPLSPKRALTSSISSSSLGSPTGSPRTPRGRKRRPMTSAELMRHQMRVTEQSDNRLRKMLMKTLVGQMGKRVETIILPLELLRHLKHSEFDNTQEYFLWQRRQLKIIEAGLLQHPSTPLDRNNSSAMRLREIIRSSESRVIDTGKNSETMKNLSNYVSALAWRSPNGNPTDTSHWADGHPLNLHLYLALLESIFDHRDETGVLDEVDELMELMRKTWSTLGINKLVHNVCFTWVLFQQFVATGQIEYDLLSASLTMMAEVANDAKRSDIELLHVKILSTTLASMQGWAERKLRNYHEFFQKGATGSMENVIPLALLAAKVLGEDVLSAGGVLKEKEKKAKDPMDNKVDFYIRSSMCNAFAKILESKNTESMLVEEEEEDSSEALIRLARATEDLGTREKEYYSCVLKRWHPIAAGVAAVTLHNCYGAVLKQYLNRVSTLTVEAFQVLQAAGKLEKVLVQMVVEDSVDCEDGGKTIVRKMVPYEVDTVIFELMKLWIEERRKEGSERLEKAKNTETWNPKSKTEPHAQSAVDIIKLAKGAVDDFFEIPGMSDDLIQALADSLESLLQDYTSFVSSCGTKQSYIPPLPPLTRCSRSSKIFKLWRKATPSKVIGMDELHLLNSIDGENPRPSTSRSTQRLYIRINTLYYLLSSIHSLDKSFTLSIRTHFPNSRHRLTTSPSYFELARTSIQNATQHVSEVAAFRLIFLDSNSVFYSGLYAGDVTNARIHPALRILKQNFTVLTTILTDRAQPLATKEVMKATFEAFLMVLLAGGGSRTFSRLDYDLIAEDFGNLKRVFFTCGEGLIAEEAVDRAAEVVEGVIALIGQTTEQLVEDLSIIACGASGIGIGAAGGKKLPMPPTTGRWNRADPNTILRVLCHRNDPVANSFLKKTFQLPKRR</sequence>
<evidence type="ECO:0000256" key="1">
    <source>
        <dbReference type="SAM" id="MobiDB-lite"/>
    </source>
</evidence>
<dbReference type="STRING" id="337451.A0A3S3PBG9"/>
<dbReference type="InterPro" id="IPR014770">
    <property type="entry name" value="Munc13_1"/>
</dbReference>
<dbReference type="EMBL" id="QPKB01000014">
    <property type="protein sequence ID" value="RWR97612.1"/>
    <property type="molecule type" value="Genomic_DNA"/>
</dbReference>
<feature type="compositionally biased region" description="Low complexity" evidence="1">
    <location>
        <begin position="120"/>
        <end position="136"/>
    </location>
</feature>
<evidence type="ECO:0000313" key="4">
    <source>
        <dbReference type="EMBL" id="RWR97612.1"/>
    </source>
</evidence>
<accession>A0A3S3PBG9</accession>
<feature type="region of interest" description="Disordered" evidence="1">
    <location>
        <begin position="1"/>
        <end position="25"/>
    </location>
</feature>
<dbReference type="PROSITE" id="PS51258">
    <property type="entry name" value="MHD1"/>
    <property type="match status" value="1"/>
</dbReference>
<dbReference type="OrthoDB" id="2015333at2759"/>
<dbReference type="Pfam" id="PF25761">
    <property type="entry name" value="TPR_PATROL1"/>
    <property type="match status" value="1"/>
</dbReference>
<evidence type="ECO:0000259" key="3">
    <source>
        <dbReference type="PROSITE" id="PS51259"/>
    </source>
</evidence>
<proteinExistence type="predicted"/>
<feature type="compositionally biased region" description="Basic residues" evidence="1">
    <location>
        <begin position="1"/>
        <end position="15"/>
    </location>
</feature>
<dbReference type="InterPro" id="IPR057984">
    <property type="entry name" value="PATROL1_C"/>
</dbReference>
<dbReference type="InterPro" id="IPR014772">
    <property type="entry name" value="Munc13_dom-2"/>
</dbReference>
<dbReference type="PANTHER" id="PTHR31280">
    <property type="entry name" value="PROTEIN UNC-13 HOMOLOG"/>
    <property type="match status" value="1"/>
</dbReference>
<dbReference type="InterPro" id="IPR008528">
    <property type="entry name" value="unc-13_homologue"/>
</dbReference>
<dbReference type="AlphaFoldDB" id="A0A3S3PBG9"/>
<comment type="caution">
    <text evidence="4">The sequence shown here is derived from an EMBL/GenBank/DDBJ whole genome shotgun (WGS) entry which is preliminary data.</text>
</comment>
<evidence type="ECO:0000313" key="5">
    <source>
        <dbReference type="Proteomes" id="UP000283530"/>
    </source>
</evidence>
<dbReference type="PROSITE" id="PS51259">
    <property type="entry name" value="MHD2"/>
    <property type="match status" value="1"/>
</dbReference>
<feature type="domain" description="MHD2" evidence="3">
    <location>
        <begin position="833"/>
        <end position="944"/>
    </location>
</feature>